<dbReference type="EMBL" id="JAPFFM010000001">
    <property type="protein sequence ID" value="KAJ6775965.1"/>
    <property type="molecule type" value="Genomic_DNA"/>
</dbReference>
<reference evidence="2" key="1">
    <citation type="submission" date="2022-11" db="EMBL/GenBank/DDBJ databases">
        <authorList>
            <person name="Hyden B.L."/>
            <person name="Feng K."/>
            <person name="Yates T."/>
            <person name="Jawdy S."/>
            <person name="Smart L.B."/>
            <person name="Muchero W."/>
        </authorList>
    </citation>
    <scope>NUCLEOTIDE SEQUENCE</scope>
    <source>
        <tissue evidence="2">Shoot tip</tissue>
    </source>
</reference>
<accession>A0A9Q1ALL7</accession>
<gene>
    <name evidence="2" type="ORF">OIU74_000205</name>
</gene>
<organism evidence="2 3">
    <name type="scientific">Salix koriyanagi</name>
    <dbReference type="NCBI Taxonomy" id="2511006"/>
    <lineage>
        <taxon>Eukaryota</taxon>
        <taxon>Viridiplantae</taxon>
        <taxon>Streptophyta</taxon>
        <taxon>Embryophyta</taxon>
        <taxon>Tracheophyta</taxon>
        <taxon>Spermatophyta</taxon>
        <taxon>Magnoliopsida</taxon>
        <taxon>eudicotyledons</taxon>
        <taxon>Gunneridae</taxon>
        <taxon>Pentapetalae</taxon>
        <taxon>rosids</taxon>
        <taxon>fabids</taxon>
        <taxon>Malpighiales</taxon>
        <taxon>Salicaceae</taxon>
        <taxon>Saliceae</taxon>
        <taxon>Salix</taxon>
    </lineage>
</organism>
<sequence length="158" mass="18179">MLVTCSTLNTFSASISVSSTKFCQCQSLYPCNFFLQNKPRTSMNFPNKVRTTKCTASTNQQQQQDLNSNDGKKKKKKKKKGDDETEEDEEKKGINPVGFLTRHGISHKQFAFFLRERHKSLKDLKDELFKRNLMLKDIAYGFGSFHLTPLCVCLCVFF</sequence>
<evidence type="ECO:0000313" key="2">
    <source>
        <dbReference type="EMBL" id="KAJ6775965.1"/>
    </source>
</evidence>
<evidence type="ECO:0000256" key="1">
    <source>
        <dbReference type="SAM" id="MobiDB-lite"/>
    </source>
</evidence>
<comment type="caution">
    <text evidence="2">The sequence shown here is derived from an EMBL/GenBank/DDBJ whole genome shotgun (WGS) entry which is preliminary data.</text>
</comment>
<keyword evidence="3" id="KW-1185">Reference proteome</keyword>
<proteinExistence type="predicted"/>
<feature type="region of interest" description="Disordered" evidence="1">
    <location>
        <begin position="52"/>
        <end position="94"/>
    </location>
</feature>
<feature type="compositionally biased region" description="Polar residues" evidence="1">
    <location>
        <begin position="52"/>
        <end position="69"/>
    </location>
</feature>
<name>A0A9Q1ALL7_9ROSI</name>
<dbReference type="AlphaFoldDB" id="A0A9Q1ALL7"/>
<protein>
    <submittedName>
        <fullName evidence="2">Protein 14-ALPHA-GLUCAN-BRANCHING ENZYME</fullName>
    </submittedName>
</protein>
<dbReference type="Proteomes" id="UP001151752">
    <property type="component" value="Chromosome 16"/>
</dbReference>
<evidence type="ECO:0000313" key="3">
    <source>
        <dbReference type="Proteomes" id="UP001151752"/>
    </source>
</evidence>
<reference evidence="2" key="2">
    <citation type="journal article" date="2023" name="Int. J. Mol. Sci.">
        <title>De Novo Assembly and Annotation of 11 Diverse Shrub Willow (Salix) Genomes Reveals Novel Gene Organization in Sex-Linked Regions.</title>
        <authorList>
            <person name="Hyden B."/>
            <person name="Feng K."/>
            <person name="Yates T.B."/>
            <person name="Jawdy S."/>
            <person name="Cereghino C."/>
            <person name="Smart L.B."/>
            <person name="Muchero W."/>
        </authorList>
    </citation>
    <scope>NUCLEOTIDE SEQUENCE</scope>
    <source>
        <tissue evidence="2">Shoot tip</tissue>
    </source>
</reference>